<dbReference type="EMBL" id="JBHLUX010000030">
    <property type="protein sequence ID" value="MFC0471254.1"/>
    <property type="molecule type" value="Genomic_DNA"/>
</dbReference>
<evidence type="ECO:0000256" key="5">
    <source>
        <dbReference type="ARBA" id="ARBA00022692"/>
    </source>
</evidence>
<evidence type="ECO:0000256" key="4">
    <source>
        <dbReference type="ARBA" id="ARBA00022544"/>
    </source>
</evidence>
<feature type="transmembrane region" description="Helical" evidence="8">
    <location>
        <begin position="115"/>
        <end position="133"/>
    </location>
</feature>
<comment type="caution">
    <text evidence="9">The sequence shown here is derived from an EMBL/GenBank/DDBJ whole genome shotgun (WGS) entry which is preliminary data.</text>
</comment>
<evidence type="ECO:0000256" key="6">
    <source>
        <dbReference type="ARBA" id="ARBA00022989"/>
    </source>
</evidence>
<feature type="transmembrane region" description="Helical" evidence="8">
    <location>
        <begin position="12"/>
        <end position="32"/>
    </location>
</feature>
<dbReference type="Pfam" id="PF03845">
    <property type="entry name" value="Spore_permease"/>
    <property type="match status" value="1"/>
</dbReference>
<dbReference type="PANTHER" id="PTHR34975">
    <property type="entry name" value="SPORE GERMINATION PROTEIN A2"/>
    <property type="match status" value="1"/>
</dbReference>
<evidence type="ECO:0000256" key="3">
    <source>
        <dbReference type="ARBA" id="ARBA00022448"/>
    </source>
</evidence>
<dbReference type="InterPro" id="IPR004761">
    <property type="entry name" value="Spore_GerAB"/>
</dbReference>
<keyword evidence="6 8" id="KW-1133">Transmembrane helix</keyword>
<evidence type="ECO:0000313" key="9">
    <source>
        <dbReference type="EMBL" id="MFC0471254.1"/>
    </source>
</evidence>
<proteinExistence type="inferred from homology"/>
<comment type="similarity">
    <text evidence="2">Belongs to the amino acid-polyamine-organocation (APC) superfamily. Spore germination protein (SGP) (TC 2.A.3.9) family.</text>
</comment>
<feature type="transmembrane region" description="Helical" evidence="8">
    <location>
        <begin position="272"/>
        <end position="297"/>
    </location>
</feature>
<reference evidence="9 10" key="1">
    <citation type="submission" date="2024-09" db="EMBL/GenBank/DDBJ databases">
        <authorList>
            <person name="Sun Q."/>
            <person name="Mori K."/>
        </authorList>
    </citation>
    <scope>NUCLEOTIDE SEQUENCE [LARGE SCALE GENOMIC DNA]</scope>
    <source>
        <strain evidence="9 10">NCAIM B.02610</strain>
    </source>
</reference>
<protein>
    <submittedName>
        <fullName evidence="9">GerAB/ArcD/ProY family transporter</fullName>
    </submittedName>
</protein>
<evidence type="ECO:0000256" key="1">
    <source>
        <dbReference type="ARBA" id="ARBA00004141"/>
    </source>
</evidence>
<feature type="transmembrane region" description="Helical" evidence="8">
    <location>
        <begin position="219"/>
        <end position="242"/>
    </location>
</feature>
<feature type="transmembrane region" description="Helical" evidence="8">
    <location>
        <begin position="309"/>
        <end position="329"/>
    </location>
</feature>
<keyword evidence="7 8" id="KW-0472">Membrane</keyword>
<evidence type="ECO:0000256" key="7">
    <source>
        <dbReference type="ARBA" id="ARBA00023136"/>
    </source>
</evidence>
<accession>A0ABV6KDB4</accession>
<comment type="subcellular location">
    <subcellularLocation>
        <location evidence="1">Membrane</location>
        <topology evidence="1">Multi-pass membrane protein</topology>
    </subcellularLocation>
</comment>
<dbReference type="PANTHER" id="PTHR34975:SF2">
    <property type="entry name" value="SPORE GERMINATION PROTEIN A2"/>
    <property type="match status" value="1"/>
</dbReference>
<dbReference type="RefSeq" id="WP_335958519.1">
    <property type="nucleotide sequence ID" value="NZ_JAXBLX010000002.1"/>
</dbReference>
<feature type="transmembrane region" description="Helical" evidence="8">
    <location>
        <begin position="145"/>
        <end position="167"/>
    </location>
</feature>
<evidence type="ECO:0000256" key="8">
    <source>
        <dbReference type="SAM" id="Phobius"/>
    </source>
</evidence>
<feature type="transmembrane region" description="Helical" evidence="8">
    <location>
        <begin position="76"/>
        <end position="95"/>
    </location>
</feature>
<dbReference type="NCBIfam" id="TIGR00912">
    <property type="entry name" value="2A0309"/>
    <property type="match status" value="1"/>
</dbReference>
<name>A0ABV6KDB4_9BACI</name>
<keyword evidence="3" id="KW-0813">Transport</keyword>
<organism evidence="9 10">
    <name type="scientific">Halalkalibacter kiskunsagensis</name>
    <dbReference type="NCBI Taxonomy" id="1548599"/>
    <lineage>
        <taxon>Bacteria</taxon>
        <taxon>Bacillati</taxon>
        <taxon>Bacillota</taxon>
        <taxon>Bacilli</taxon>
        <taxon>Bacillales</taxon>
        <taxon>Bacillaceae</taxon>
        <taxon>Halalkalibacter</taxon>
    </lineage>
</organism>
<dbReference type="Proteomes" id="UP001589838">
    <property type="component" value="Unassembled WGS sequence"/>
</dbReference>
<evidence type="ECO:0000256" key="2">
    <source>
        <dbReference type="ARBA" id="ARBA00007998"/>
    </source>
</evidence>
<evidence type="ECO:0000313" key="10">
    <source>
        <dbReference type="Proteomes" id="UP001589838"/>
    </source>
</evidence>
<feature type="transmembrane region" description="Helical" evidence="8">
    <location>
        <begin position="187"/>
        <end position="207"/>
    </location>
</feature>
<sequence length="372" mass="41889">MKKGKEVISRSQLFAMIILFNFGTALVIPIGFQGERGVWLAILLAIPGGVLLFLLFDYLFRAYPDLILSGYMKKVFGTYIGWSLSLLYIGFFIYISARNLREAGDLLVSAAYDQTPLIVVEAAMIVVVIYILYKGLEVFFRLAEIYLILIFSLGVIGNVLMIFSGIIDLSNLYPVFGDGRWKTTLIAAYPYIFLFPFAELICFTTIFPNINRVQQVRKTGILAILVSGLFLSWTHGVEIAILGEEIYSRSTFPLLTAIGFVNIAEFIQRIDALVILTLIIGAFFKMTVYAYASMAIAADIFKVLEQRKLAYPVGVVILFISNMSAWSFPEHAEEGLIVLHWLLPTFGVIIPLFLLIVHWLKKVKGFQVDRKL</sequence>
<feature type="transmembrane region" description="Helical" evidence="8">
    <location>
        <begin position="341"/>
        <end position="360"/>
    </location>
</feature>
<keyword evidence="4" id="KW-0309">Germination</keyword>
<feature type="transmembrane region" description="Helical" evidence="8">
    <location>
        <begin position="38"/>
        <end position="56"/>
    </location>
</feature>
<gene>
    <name evidence="9" type="ORF">ACFFHM_12340</name>
</gene>
<keyword evidence="10" id="KW-1185">Reference proteome</keyword>
<keyword evidence="5 8" id="KW-0812">Transmembrane</keyword>